<dbReference type="InterPro" id="IPR000504">
    <property type="entry name" value="RRM_dom"/>
</dbReference>
<dbReference type="FunFam" id="3.30.420.10:FF:000175">
    <property type="entry name" value="RNA exonuclease 5"/>
    <property type="match status" value="1"/>
</dbReference>
<evidence type="ECO:0000313" key="7">
    <source>
        <dbReference type="EMBL" id="KAG9476989.1"/>
    </source>
</evidence>
<keyword evidence="3" id="KW-0269">Exonuclease</keyword>
<dbReference type="SUPFAM" id="SSF54928">
    <property type="entry name" value="RNA-binding domain, RBD"/>
    <property type="match status" value="1"/>
</dbReference>
<dbReference type="Gene3D" id="3.30.70.330">
    <property type="match status" value="2"/>
</dbReference>
<feature type="domain" description="RRM" evidence="6">
    <location>
        <begin position="619"/>
        <end position="696"/>
    </location>
</feature>
<dbReference type="EMBL" id="WNTK01000010">
    <property type="protein sequence ID" value="KAG9476989.1"/>
    <property type="molecule type" value="Genomic_DNA"/>
</dbReference>
<keyword evidence="8" id="KW-1185">Reference proteome</keyword>
<evidence type="ECO:0000256" key="5">
    <source>
        <dbReference type="SAM" id="MobiDB-lite"/>
    </source>
</evidence>
<dbReference type="InterPro" id="IPR047021">
    <property type="entry name" value="REXO1/3/4-like"/>
</dbReference>
<dbReference type="SMART" id="SM00360">
    <property type="entry name" value="RRM"/>
    <property type="match status" value="2"/>
</dbReference>
<dbReference type="InterPro" id="IPR035979">
    <property type="entry name" value="RBD_domain_sf"/>
</dbReference>
<dbReference type="AlphaFoldDB" id="A0A8J6K6A4"/>
<dbReference type="PANTHER" id="PTHR12801">
    <property type="entry name" value="RNA EXONUCLEASE REXO1 / RECO3 FAMILY MEMBER-RELATED"/>
    <property type="match status" value="1"/>
</dbReference>
<dbReference type="SMART" id="SM00479">
    <property type="entry name" value="EXOIII"/>
    <property type="match status" value="1"/>
</dbReference>
<gene>
    <name evidence="7" type="ORF">GDO78_002398</name>
</gene>
<dbReference type="SUPFAM" id="SSF53098">
    <property type="entry name" value="Ribonuclease H-like"/>
    <property type="match status" value="1"/>
</dbReference>
<evidence type="ECO:0000256" key="2">
    <source>
        <dbReference type="ARBA" id="ARBA00022801"/>
    </source>
</evidence>
<keyword evidence="2" id="KW-0378">Hydrolase</keyword>
<evidence type="ECO:0000313" key="8">
    <source>
        <dbReference type="Proteomes" id="UP000770717"/>
    </source>
</evidence>
<keyword evidence="1" id="KW-0540">Nuclease</keyword>
<dbReference type="InterPro" id="IPR013520">
    <property type="entry name" value="Ribonucl_H"/>
</dbReference>
<dbReference type="Gene3D" id="3.30.420.10">
    <property type="entry name" value="Ribonuclease H-like superfamily/Ribonuclease H"/>
    <property type="match status" value="1"/>
</dbReference>
<dbReference type="InterPro" id="IPR034922">
    <property type="entry name" value="REX1-like_exo"/>
</dbReference>
<dbReference type="GO" id="GO:0005634">
    <property type="term" value="C:nucleus"/>
    <property type="evidence" value="ECO:0007669"/>
    <property type="project" value="TreeGrafter"/>
</dbReference>
<evidence type="ECO:0000259" key="6">
    <source>
        <dbReference type="PROSITE" id="PS50102"/>
    </source>
</evidence>
<dbReference type="InterPro" id="IPR012677">
    <property type="entry name" value="Nucleotide-bd_a/b_plait_sf"/>
</dbReference>
<dbReference type="GO" id="GO:0004527">
    <property type="term" value="F:exonuclease activity"/>
    <property type="evidence" value="ECO:0007669"/>
    <property type="project" value="UniProtKB-KW"/>
</dbReference>
<evidence type="ECO:0000256" key="3">
    <source>
        <dbReference type="ARBA" id="ARBA00022839"/>
    </source>
</evidence>
<dbReference type="OrthoDB" id="3996471at2759"/>
<feature type="region of interest" description="Disordered" evidence="5">
    <location>
        <begin position="168"/>
        <end position="188"/>
    </location>
</feature>
<accession>A0A8J6K6A4</accession>
<reference evidence="7" key="1">
    <citation type="thesis" date="2020" institute="ProQuest LLC" country="789 East Eisenhower Parkway, Ann Arbor, MI, USA">
        <title>Comparative Genomics and Chromosome Evolution.</title>
        <authorList>
            <person name="Mudd A.B."/>
        </authorList>
    </citation>
    <scope>NUCLEOTIDE SEQUENCE</scope>
    <source>
        <strain evidence="7">HN-11 Male</strain>
        <tissue evidence="7">Kidney and liver</tissue>
    </source>
</reference>
<sequence>MTYPQDRLSMVDRDPLLKILVDQLILQRVVSGAQPDIRIGGRNQKSKKKVSLPLAMASIILLLTTDVDIWLRCTNSTLEDQLVVIGIWMRKRTQVRCWCSIHHQKHLRGVVVVVLPDLAQHHFYQFYLHFHSLRRLFRHKFSLSPPNGDFIASLLGLNDLDVQVPKEKMNDQRSREAPEPTMSPDPILQKYGRERHGLTRYLLTEEEMRKNDYPFVGSSNTENYVHTQCSEEPTDSSPLFGLDCEMCLTCKGNELTRVSLVDAQGQCIMDELVKPDNRILNYRTRFSGITKKMLFRVKTKLKDVQEKCKKLLPPDAVLVGHSLNFDLQALQMIHPNVIDTSLLFARDFGKKYKLKFLAQEILKREIQREDAVGHNPIEDALAALNLAQYFIEHGPEKIADIKLQNFFLSANNMKSRPDNPDPTSELEQNGLLHPLPSDGLSFLDELEKADRKIAYVSRDELRDPVPSKQFENLLCASNDEILEKACSVTPRSPFTIVKFQHGHFFSKCHTDANEKVACKFTEMMTVFAGPFKSGVCLKSVKMHFESCGPIHSLSTVSETCQPYICITYSVLEGAQLAVELLNGSCIDGCHIKVQRMITRRTLDYEDIFKEMEEDPENKNTIYVSGFTKPLTEEFLQEQLNHFKEMKSIFVPTNPKGQQCVKYCYLKFHSPDAAATAVERIRTHGGLRSMKAVTSSHLHRWLQAAVTCIPPHQECNEAVPQEDHTEIIKDLDRKMNQLYESLLENTLCVILFPGNNSSGSLPGLGLMGIKC</sequence>
<dbReference type="Pfam" id="PF00076">
    <property type="entry name" value="RRM_1"/>
    <property type="match status" value="2"/>
</dbReference>
<evidence type="ECO:0000256" key="1">
    <source>
        <dbReference type="ARBA" id="ARBA00022722"/>
    </source>
</evidence>
<evidence type="ECO:0000256" key="4">
    <source>
        <dbReference type="PROSITE-ProRule" id="PRU00176"/>
    </source>
</evidence>
<dbReference type="InterPro" id="IPR036397">
    <property type="entry name" value="RNaseH_sf"/>
</dbReference>
<dbReference type="CDD" id="cd06145">
    <property type="entry name" value="REX1_like"/>
    <property type="match status" value="1"/>
</dbReference>
<dbReference type="PROSITE" id="PS50102">
    <property type="entry name" value="RRM"/>
    <property type="match status" value="1"/>
</dbReference>
<dbReference type="InterPro" id="IPR012337">
    <property type="entry name" value="RNaseH-like_sf"/>
</dbReference>
<dbReference type="GO" id="GO:0003723">
    <property type="term" value="F:RNA binding"/>
    <property type="evidence" value="ECO:0007669"/>
    <property type="project" value="UniProtKB-UniRule"/>
</dbReference>
<protein>
    <recommendedName>
        <fullName evidence="6">RRM domain-containing protein</fullName>
    </recommendedName>
</protein>
<dbReference type="Proteomes" id="UP000770717">
    <property type="component" value="Unassembled WGS sequence"/>
</dbReference>
<name>A0A8J6K6A4_ELECQ</name>
<keyword evidence="4" id="KW-0694">RNA-binding</keyword>
<dbReference type="Pfam" id="PF00929">
    <property type="entry name" value="RNase_T"/>
    <property type="match status" value="1"/>
</dbReference>
<feature type="compositionally biased region" description="Basic and acidic residues" evidence="5">
    <location>
        <begin position="168"/>
        <end position="178"/>
    </location>
</feature>
<comment type="caution">
    <text evidence="7">The sequence shown here is derived from an EMBL/GenBank/DDBJ whole genome shotgun (WGS) entry which is preliminary data.</text>
</comment>
<proteinExistence type="predicted"/>
<organism evidence="7 8">
    <name type="scientific">Eleutherodactylus coqui</name>
    <name type="common">Puerto Rican coqui</name>
    <dbReference type="NCBI Taxonomy" id="57060"/>
    <lineage>
        <taxon>Eukaryota</taxon>
        <taxon>Metazoa</taxon>
        <taxon>Chordata</taxon>
        <taxon>Craniata</taxon>
        <taxon>Vertebrata</taxon>
        <taxon>Euteleostomi</taxon>
        <taxon>Amphibia</taxon>
        <taxon>Batrachia</taxon>
        <taxon>Anura</taxon>
        <taxon>Neobatrachia</taxon>
        <taxon>Hyloidea</taxon>
        <taxon>Eleutherodactylidae</taxon>
        <taxon>Eleutherodactylinae</taxon>
        <taxon>Eleutherodactylus</taxon>
        <taxon>Eleutherodactylus</taxon>
    </lineage>
</organism>
<dbReference type="PANTHER" id="PTHR12801:SF82">
    <property type="entry name" value="RNA EXONUCLEASE 5"/>
    <property type="match status" value="1"/>
</dbReference>